<feature type="binding site" evidence="4">
    <location>
        <position position="101"/>
    </location>
    <ligand>
        <name>substrate</name>
    </ligand>
</feature>
<feature type="binding site" evidence="4">
    <location>
        <position position="232"/>
    </location>
    <ligand>
        <name>substrate</name>
    </ligand>
</feature>
<comment type="similarity">
    <text evidence="2">Belongs to the glycosyl hydrolase 88 family.</text>
</comment>
<evidence type="ECO:0000256" key="2">
    <source>
        <dbReference type="ARBA" id="ARBA00038358"/>
    </source>
</evidence>
<reference evidence="5" key="1">
    <citation type="submission" date="2020-10" db="EMBL/GenBank/DDBJ databases">
        <title>ChiBAC.</title>
        <authorList>
            <person name="Zenner C."/>
            <person name="Hitch T.C.A."/>
            <person name="Clavel T."/>
        </authorList>
    </citation>
    <scope>NUCLEOTIDE SEQUENCE</scope>
    <source>
        <strain evidence="5">DSM 107454</strain>
    </source>
</reference>
<keyword evidence="6" id="KW-1185">Reference proteome</keyword>
<dbReference type="GO" id="GO:0000272">
    <property type="term" value="P:polysaccharide catabolic process"/>
    <property type="evidence" value="ECO:0007669"/>
    <property type="project" value="TreeGrafter"/>
</dbReference>
<protein>
    <submittedName>
        <fullName evidence="5">Glycoside hydrolase family 88 protein</fullName>
    </submittedName>
</protein>
<name>A0A9D5M6D5_9FIRM</name>
<dbReference type="EMBL" id="JADCKB010000014">
    <property type="protein sequence ID" value="MBE5040337.1"/>
    <property type="molecule type" value="Genomic_DNA"/>
</dbReference>
<comment type="caution">
    <text evidence="5">The sequence shown here is derived from an EMBL/GenBank/DDBJ whole genome shotgun (WGS) entry which is preliminary data.</text>
</comment>
<gene>
    <name evidence="5" type="ORF">INF28_07655</name>
</gene>
<sequence length="378" mass="43679">MLKAEDQKWIEETLQKVEKKLTRTAQEVEFCFPYTTKNGKYEKSEEELPFDGICWWTNGFWPGMMWLMYLRTKNELFRQKAEQSEKELDKAFGVYDKLHHDVGFMWLTSAVADYRITGNDASRKRGLHAADILAARYNMVGKYIRAWGSGNINKGYAIIDCMMNIPLLYWASEQVDDPRYRYIAEQHAKTTMEHHIRPDGSSNHIVIFDQDTGEIIDNPAGQGYESGSSWSRGQAWALYGFILSYIHTHNEDFLNTAKRAAHYFIANVADEFVAKCDFRAPKEPVIYDSTAGVIAACGLIEIAKAVGEYEKDLYLDSAIRILKATEERFCDWSESEQSIVQMGTGAYHDKQHHYPIIYGDYYFIEALMKLAENDILFW</sequence>
<feature type="active site" description="Nucleophile" evidence="3">
    <location>
        <position position="101"/>
    </location>
</feature>
<feature type="binding site" evidence="4">
    <location>
        <position position="236"/>
    </location>
    <ligand>
        <name>substrate</name>
    </ligand>
</feature>
<organism evidence="5 6">
    <name type="scientific">Ructibacterium gallinarum</name>
    <dbReference type="NCBI Taxonomy" id="2779355"/>
    <lineage>
        <taxon>Bacteria</taxon>
        <taxon>Bacillati</taxon>
        <taxon>Bacillota</taxon>
        <taxon>Clostridia</taxon>
        <taxon>Eubacteriales</taxon>
        <taxon>Oscillospiraceae</taxon>
        <taxon>Ructibacterium</taxon>
    </lineage>
</organism>
<dbReference type="GO" id="GO:0052757">
    <property type="term" value="F:chondroitin hydrolase activity"/>
    <property type="evidence" value="ECO:0007669"/>
    <property type="project" value="TreeGrafter"/>
</dbReference>
<dbReference type="AlphaFoldDB" id="A0A9D5M6D5"/>
<proteinExistence type="inferred from homology"/>
<keyword evidence="1 5" id="KW-0378">Hydrolase</keyword>
<dbReference type="Gene3D" id="1.50.10.10">
    <property type="match status" value="1"/>
</dbReference>
<evidence type="ECO:0000313" key="5">
    <source>
        <dbReference type="EMBL" id="MBE5040337.1"/>
    </source>
</evidence>
<dbReference type="PANTHER" id="PTHR36845:SF1">
    <property type="entry name" value="HYDROLASE, PUTATIVE (AFU_ORTHOLOGUE AFUA_7G05090)-RELATED"/>
    <property type="match status" value="1"/>
</dbReference>
<dbReference type="InterPro" id="IPR008928">
    <property type="entry name" value="6-hairpin_glycosidase_sf"/>
</dbReference>
<accession>A0A9D5M6D5</accession>
<evidence type="ECO:0000313" key="6">
    <source>
        <dbReference type="Proteomes" id="UP000806542"/>
    </source>
</evidence>
<dbReference type="InterPro" id="IPR052369">
    <property type="entry name" value="UG_Glycosaminoglycan_Hydrolase"/>
</dbReference>
<evidence type="ECO:0000256" key="1">
    <source>
        <dbReference type="ARBA" id="ARBA00022801"/>
    </source>
</evidence>
<dbReference type="PANTHER" id="PTHR36845">
    <property type="entry name" value="HYDROLASE, PUTATIVE (AFU_ORTHOLOGUE AFUA_7G05090)-RELATED"/>
    <property type="match status" value="1"/>
</dbReference>
<dbReference type="Proteomes" id="UP000806542">
    <property type="component" value="Unassembled WGS sequence"/>
</dbReference>
<evidence type="ECO:0000256" key="3">
    <source>
        <dbReference type="PIRSR" id="PIRSR610905-1"/>
    </source>
</evidence>
<dbReference type="InterPro" id="IPR010905">
    <property type="entry name" value="Glyco_hydro_88"/>
</dbReference>
<dbReference type="SUPFAM" id="SSF48208">
    <property type="entry name" value="Six-hairpin glycosidases"/>
    <property type="match status" value="1"/>
</dbReference>
<dbReference type="RefSeq" id="WP_226392888.1">
    <property type="nucleotide sequence ID" value="NZ_JADCKB010000014.1"/>
</dbReference>
<evidence type="ECO:0000256" key="4">
    <source>
        <dbReference type="PIRSR" id="PIRSR610905-2"/>
    </source>
</evidence>
<feature type="binding site" evidence="4">
    <location>
        <position position="160"/>
    </location>
    <ligand>
        <name>substrate</name>
    </ligand>
</feature>
<dbReference type="Pfam" id="PF07470">
    <property type="entry name" value="Glyco_hydro_88"/>
    <property type="match status" value="1"/>
</dbReference>
<feature type="active site" description="Proton donor" evidence="3">
    <location>
        <position position="160"/>
    </location>
</feature>
<dbReference type="InterPro" id="IPR012341">
    <property type="entry name" value="6hp_glycosidase-like_sf"/>
</dbReference>